<evidence type="ECO:0000313" key="2">
    <source>
        <dbReference type="EMBL" id="CAL8125707.1"/>
    </source>
</evidence>
<dbReference type="EMBL" id="CAXLJM020000069">
    <property type="protein sequence ID" value="CAL8125707.1"/>
    <property type="molecule type" value="Genomic_DNA"/>
</dbReference>
<keyword evidence="3" id="KW-1185">Reference proteome</keyword>
<gene>
    <name evidence="2" type="ORF">ODALV1_LOCUS21088</name>
</gene>
<evidence type="ECO:0008006" key="4">
    <source>
        <dbReference type="Google" id="ProtNLM"/>
    </source>
</evidence>
<reference evidence="2 3" key="1">
    <citation type="submission" date="2024-08" db="EMBL/GenBank/DDBJ databases">
        <authorList>
            <person name="Cucini C."/>
            <person name="Frati F."/>
        </authorList>
    </citation>
    <scope>NUCLEOTIDE SEQUENCE [LARGE SCALE GENOMIC DNA]</scope>
</reference>
<comment type="caution">
    <text evidence="2">The sequence shown here is derived from an EMBL/GenBank/DDBJ whole genome shotgun (WGS) entry which is preliminary data.</text>
</comment>
<sequence>MKTAMKAALALVLLALVLNEANCLNCPKNGLFSCATATPPDEACHYYYCIYYPSLNRWVVTRYNCATGQEWNDTIKKCVTTPPTTPPPEEV</sequence>
<dbReference type="Proteomes" id="UP001642540">
    <property type="component" value="Unassembled WGS sequence"/>
</dbReference>
<organism evidence="2 3">
    <name type="scientific">Orchesella dallaii</name>
    <dbReference type="NCBI Taxonomy" id="48710"/>
    <lineage>
        <taxon>Eukaryota</taxon>
        <taxon>Metazoa</taxon>
        <taxon>Ecdysozoa</taxon>
        <taxon>Arthropoda</taxon>
        <taxon>Hexapoda</taxon>
        <taxon>Collembola</taxon>
        <taxon>Entomobryomorpha</taxon>
        <taxon>Entomobryoidea</taxon>
        <taxon>Orchesellidae</taxon>
        <taxon>Orchesellinae</taxon>
        <taxon>Orchesella</taxon>
    </lineage>
</organism>
<feature type="chain" id="PRO_5046727092" description="Chitin-binding type-2 domain-containing protein" evidence="1">
    <location>
        <begin position="24"/>
        <end position="91"/>
    </location>
</feature>
<proteinExistence type="predicted"/>
<name>A0ABP1RC75_9HEXA</name>
<keyword evidence="1" id="KW-0732">Signal</keyword>
<accession>A0ABP1RC75</accession>
<evidence type="ECO:0000313" key="3">
    <source>
        <dbReference type="Proteomes" id="UP001642540"/>
    </source>
</evidence>
<evidence type="ECO:0000256" key="1">
    <source>
        <dbReference type="SAM" id="SignalP"/>
    </source>
</evidence>
<feature type="signal peptide" evidence="1">
    <location>
        <begin position="1"/>
        <end position="23"/>
    </location>
</feature>
<protein>
    <recommendedName>
        <fullName evidence="4">Chitin-binding type-2 domain-containing protein</fullName>
    </recommendedName>
</protein>